<feature type="compositionally biased region" description="Acidic residues" evidence="1">
    <location>
        <begin position="195"/>
        <end position="206"/>
    </location>
</feature>
<organism evidence="2 3">
    <name type="scientific">Diaporthe vaccinii</name>
    <dbReference type="NCBI Taxonomy" id="105482"/>
    <lineage>
        <taxon>Eukaryota</taxon>
        <taxon>Fungi</taxon>
        <taxon>Dikarya</taxon>
        <taxon>Ascomycota</taxon>
        <taxon>Pezizomycotina</taxon>
        <taxon>Sordariomycetes</taxon>
        <taxon>Sordariomycetidae</taxon>
        <taxon>Diaporthales</taxon>
        <taxon>Diaporthaceae</taxon>
        <taxon>Diaporthe</taxon>
        <taxon>Diaporthe eres species complex</taxon>
    </lineage>
</organism>
<keyword evidence="3" id="KW-1185">Reference proteome</keyword>
<proteinExistence type="predicted"/>
<comment type="caution">
    <text evidence="2">The sequence shown here is derived from an EMBL/GenBank/DDBJ whole genome shotgun (WGS) entry which is preliminary data.</text>
</comment>
<feature type="region of interest" description="Disordered" evidence="1">
    <location>
        <begin position="172"/>
        <end position="240"/>
    </location>
</feature>
<sequence length="404" mass="44204">MTSTITSPDLRGILTPLLPSLPAAALSTQPAPAILPLLSPILRQRVQLLSSASTEPWLRLLSYDKSKDARLAEVARSDRLEPHPVSGEVEVDWDYDVQTQYRRVDEETLQALVVLEDFELFFRLVYCVNDEAGGGDGWRVGEISVPDKSNPFASFAGYSSIEAAENSFRQQDANTNEPISQPANSAVADQPIDDKQEEEDDDDDDDYWARYDATPARTPQPARSPAPQSAPQQTLAATHQAVAEEDDAYFAQYDNVQPAMDNHDPDEAQAAQEITGSAPPLGLQHSVDSGARAGEDGEEANETNGAWTLAPSPGARSREEEERTASLAHPRPESSASSNGSNTVLKLEEQAGRQESSEFGIKQHVSRSIRSLFLLSRAAGIDREEFERMVKTELDVLGMVEDDI</sequence>
<dbReference type="EMBL" id="JBAWTH010000020">
    <property type="protein sequence ID" value="KAL2287363.1"/>
    <property type="molecule type" value="Genomic_DNA"/>
</dbReference>
<evidence type="ECO:0000313" key="3">
    <source>
        <dbReference type="Proteomes" id="UP001600888"/>
    </source>
</evidence>
<evidence type="ECO:0000313" key="2">
    <source>
        <dbReference type="EMBL" id="KAL2287363.1"/>
    </source>
</evidence>
<evidence type="ECO:0000256" key="1">
    <source>
        <dbReference type="SAM" id="MobiDB-lite"/>
    </source>
</evidence>
<protein>
    <submittedName>
        <fullName evidence="2">Uncharacterized protein</fullName>
    </submittedName>
</protein>
<feature type="region of interest" description="Disordered" evidence="1">
    <location>
        <begin position="277"/>
        <end position="342"/>
    </location>
</feature>
<feature type="compositionally biased region" description="Polar residues" evidence="1">
    <location>
        <begin position="172"/>
        <end position="184"/>
    </location>
</feature>
<dbReference type="Proteomes" id="UP001600888">
    <property type="component" value="Unassembled WGS sequence"/>
</dbReference>
<gene>
    <name evidence="2" type="ORF">FJTKL_05838</name>
</gene>
<name>A0ABR4EY28_9PEZI</name>
<accession>A0ABR4EY28</accession>
<reference evidence="2 3" key="1">
    <citation type="submission" date="2024-03" db="EMBL/GenBank/DDBJ databases">
        <title>A high-quality draft genome sequence of Diaporthe vaccinii, a causative agent of upright dieback and viscid rot disease in cranberry plants.</title>
        <authorList>
            <person name="Sarrasin M."/>
            <person name="Lang B.F."/>
            <person name="Burger G."/>
        </authorList>
    </citation>
    <scope>NUCLEOTIDE SEQUENCE [LARGE SCALE GENOMIC DNA]</scope>
    <source>
        <strain evidence="2 3">IS7</strain>
    </source>
</reference>
<feature type="compositionally biased region" description="Low complexity" evidence="1">
    <location>
        <begin position="213"/>
        <end position="238"/>
    </location>
</feature>